<keyword evidence="4 12" id="KW-0732">Signal</keyword>
<evidence type="ECO:0000259" key="13">
    <source>
        <dbReference type="SMART" id="SM00235"/>
    </source>
</evidence>
<evidence type="ECO:0000313" key="15">
    <source>
        <dbReference type="Proteomes" id="UP000667349"/>
    </source>
</evidence>
<dbReference type="InterPro" id="IPR024079">
    <property type="entry name" value="MetalloPept_cat_dom_sf"/>
</dbReference>
<dbReference type="GO" id="GO:0008270">
    <property type="term" value="F:zinc ion binding"/>
    <property type="evidence" value="ECO:0007669"/>
    <property type="project" value="InterPro"/>
</dbReference>
<protein>
    <submittedName>
        <fullName evidence="14">MMP14 protein</fullName>
    </submittedName>
</protein>
<feature type="compositionally biased region" description="Low complexity" evidence="11">
    <location>
        <begin position="226"/>
        <end position="243"/>
    </location>
</feature>
<evidence type="ECO:0000256" key="1">
    <source>
        <dbReference type="ARBA" id="ARBA00010370"/>
    </source>
</evidence>
<keyword evidence="6 9" id="KW-0862">Zinc</keyword>
<dbReference type="InterPro" id="IPR021190">
    <property type="entry name" value="Pept_M10A"/>
</dbReference>
<comment type="similarity">
    <text evidence="1">Belongs to the peptidase M10A family.</text>
</comment>
<organism evidence="14 15">
    <name type="scientific">Acromyrmex insinuator</name>
    <dbReference type="NCBI Taxonomy" id="230686"/>
    <lineage>
        <taxon>Eukaryota</taxon>
        <taxon>Metazoa</taxon>
        <taxon>Ecdysozoa</taxon>
        <taxon>Arthropoda</taxon>
        <taxon>Hexapoda</taxon>
        <taxon>Insecta</taxon>
        <taxon>Pterygota</taxon>
        <taxon>Neoptera</taxon>
        <taxon>Endopterygota</taxon>
        <taxon>Hymenoptera</taxon>
        <taxon>Apocrita</taxon>
        <taxon>Aculeata</taxon>
        <taxon>Formicoidea</taxon>
        <taxon>Formicidae</taxon>
        <taxon>Myrmicinae</taxon>
        <taxon>Acromyrmex</taxon>
    </lineage>
</organism>
<dbReference type="GO" id="GO:0006508">
    <property type="term" value="P:proteolysis"/>
    <property type="evidence" value="ECO:0007669"/>
    <property type="project" value="UniProtKB-KW"/>
</dbReference>
<evidence type="ECO:0000256" key="4">
    <source>
        <dbReference type="ARBA" id="ARBA00022729"/>
    </source>
</evidence>
<feature type="non-terminal residue" evidence="14">
    <location>
        <position position="469"/>
    </location>
</feature>
<dbReference type="GO" id="GO:0031012">
    <property type="term" value="C:extracellular matrix"/>
    <property type="evidence" value="ECO:0007669"/>
    <property type="project" value="InterPro"/>
</dbReference>
<accession>A0A836EGJ1</accession>
<dbReference type="PRINTS" id="PR00138">
    <property type="entry name" value="MATRIXIN"/>
</dbReference>
<dbReference type="PANTHER" id="PTHR10201:SF291">
    <property type="entry name" value="MATRIX METALLOPROTEINASE 1, ISOFORM C-RELATED"/>
    <property type="match status" value="1"/>
</dbReference>
<keyword evidence="5" id="KW-0378">Hydrolase</keyword>
<evidence type="ECO:0000256" key="10">
    <source>
        <dbReference type="PIRSR" id="PIRSR621190-2"/>
    </source>
</evidence>
<comment type="cofactor">
    <cofactor evidence="10">
        <name>Ca(2+)</name>
        <dbReference type="ChEBI" id="CHEBI:29108"/>
    </cofactor>
    <text evidence="10">Can bind about 5 Ca(2+) ions per subunit.</text>
</comment>
<feature type="binding site" evidence="10">
    <location>
        <position position="125"/>
    </location>
    <ligand>
        <name>Ca(2+)</name>
        <dbReference type="ChEBI" id="CHEBI:29108"/>
        <label>3</label>
    </ligand>
</feature>
<evidence type="ECO:0000256" key="3">
    <source>
        <dbReference type="ARBA" id="ARBA00022723"/>
    </source>
</evidence>
<feature type="binding site" evidence="10">
    <location>
        <position position="152"/>
    </location>
    <ligand>
        <name>Ca(2+)</name>
        <dbReference type="ChEBI" id="CHEBI:29108"/>
        <label>1</label>
    </ligand>
</feature>
<evidence type="ECO:0000256" key="8">
    <source>
        <dbReference type="PIRSR" id="PIRSR001191-1"/>
    </source>
</evidence>
<dbReference type="EMBL" id="JAANHZ010000192">
    <property type="protein sequence ID" value="KAG5314393.1"/>
    <property type="molecule type" value="Genomic_DNA"/>
</dbReference>
<keyword evidence="15" id="KW-1185">Reference proteome</keyword>
<feature type="binding site" evidence="9">
    <location>
        <position position="179"/>
    </location>
    <ligand>
        <name>Zn(2+)</name>
        <dbReference type="ChEBI" id="CHEBI:29105"/>
        <label>2</label>
        <note>catalytic</note>
    </ligand>
</feature>
<feature type="signal peptide" evidence="12">
    <location>
        <begin position="1"/>
        <end position="20"/>
    </location>
</feature>
<comment type="caution">
    <text evidence="14">The sequence shown here is derived from an EMBL/GenBank/DDBJ whole genome shotgun (WGS) entry which is preliminary data.</text>
</comment>
<dbReference type="GO" id="GO:0005615">
    <property type="term" value="C:extracellular space"/>
    <property type="evidence" value="ECO:0007669"/>
    <property type="project" value="TreeGrafter"/>
</dbReference>
<dbReference type="Proteomes" id="UP000667349">
    <property type="component" value="Unassembled WGS sequence"/>
</dbReference>
<feature type="binding site" evidence="10">
    <location>
        <position position="124"/>
    </location>
    <ligand>
        <name>Ca(2+)</name>
        <dbReference type="ChEBI" id="CHEBI:29108"/>
        <label>3</label>
    </ligand>
</feature>
<feature type="binding site" evidence="10">
    <location>
        <position position="132"/>
    </location>
    <ligand>
        <name>Zn(2+)</name>
        <dbReference type="ChEBI" id="CHEBI:29105"/>
        <label>1</label>
    </ligand>
</feature>
<evidence type="ECO:0000313" key="14">
    <source>
        <dbReference type="EMBL" id="KAG5314393.1"/>
    </source>
</evidence>
<keyword evidence="10" id="KW-0106">Calcium</keyword>
<feature type="active site" evidence="8">
    <location>
        <position position="176"/>
    </location>
</feature>
<dbReference type="GO" id="GO:0030198">
    <property type="term" value="P:extracellular matrix organization"/>
    <property type="evidence" value="ECO:0007669"/>
    <property type="project" value="TreeGrafter"/>
</dbReference>
<reference evidence="14" key="1">
    <citation type="submission" date="2020-02" db="EMBL/GenBank/DDBJ databases">
        <title>Relaxed selection underlies rapid genomic changes in the transitions from sociality to social parasitism in ants.</title>
        <authorList>
            <person name="Bi X."/>
        </authorList>
    </citation>
    <scope>NUCLEOTIDE SEQUENCE</scope>
    <source>
        <strain evidence="14">BGI-DK2013a</strain>
        <tissue evidence="14">Whole body</tissue>
    </source>
</reference>
<dbReference type="SMART" id="SM00235">
    <property type="entry name" value="ZnMc"/>
    <property type="match status" value="1"/>
</dbReference>
<feature type="binding site" evidence="9">
    <location>
        <position position="175"/>
    </location>
    <ligand>
        <name>Zn(2+)</name>
        <dbReference type="ChEBI" id="CHEBI:29105"/>
        <label>2</label>
        <note>catalytic</note>
    </ligand>
</feature>
<feature type="chain" id="PRO_5032386836" evidence="12">
    <location>
        <begin position="21"/>
        <end position="469"/>
    </location>
</feature>
<feature type="binding site" evidence="10">
    <location>
        <position position="265"/>
    </location>
    <ligand>
        <name>Ca(2+)</name>
        <dbReference type="ChEBI" id="CHEBI:29108"/>
        <label>5</label>
    </ligand>
</feature>
<dbReference type="InterPro" id="IPR001818">
    <property type="entry name" value="Pept_M10_metallopeptidase"/>
</dbReference>
<feature type="binding site" evidence="9">
    <location>
        <position position="185"/>
    </location>
    <ligand>
        <name>Zn(2+)</name>
        <dbReference type="ChEBI" id="CHEBI:29105"/>
        <label>2</label>
        <note>catalytic</note>
    </ligand>
</feature>
<feature type="binding site" evidence="10">
    <location>
        <position position="147"/>
    </location>
    <ligand>
        <name>Zn(2+)</name>
        <dbReference type="ChEBI" id="CHEBI:29105"/>
        <label>1</label>
    </ligand>
</feature>
<comment type="cofactor">
    <cofactor evidence="10">
        <name>Zn(2+)</name>
        <dbReference type="ChEBI" id="CHEBI:29105"/>
    </cofactor>
    <text evidence="10">Binds 2 Zn(2+) ions per subunit.</text>
</comment>
<evidence type="ECO:0000256" key="6">
    <source>
        <dbReference type="ARBA" id="ARBA00022833"/>
    </source>
</evidence>
<dbReference type="SUPFAM" id="SSF55486">
    <property type="entry name" value="Metalloproteases ('zincins'), catalytic domain"/>
    <property type="match status" value="1"/>
</dbReference>
<feature type="domain" description="Peptidase metallopeptidase" evidence="13">
    <location>
        <begin position="27"/>
        <end position="222"/>
    </location>
</feature>
<dbReference type="PANTHER" id="PTHR10201">
    <property type="entry name" value="MATRIX METALLOPROTEINASE"/>
    <property type="match status" value="1"/>
</dbReference>
<name>A0A836EGJ1_9HYME</name>
<keyword evidence="7" id="KW-0482">Metalloprotease</keyword>
<dbReference type="SUPFAM" id="SSF50923">
    <property type="entry name" value="Hemopexin-like domain"/>
    <property type="match status" value="1"/>
</dbReference>
<proteinExistence type="inferred from homology"/>
<dbReference type="InterPro" id="IPR006026">
    <property type="entry name" value="Peptidase_Metallo"/>
</dbReference>
<dbReference type="PIRSF" id="PIRSF001191">
    <property type="entry name" value="Peptidase_M10A_matrix"/>
    <property type="match status" value="1"/>
</dbReference>
<feature type="binding site" evidence="10">
    <location>
        <position position="111"/>
    </location>
    <ligand>
        <name>Zn(2+)</name>
        <dbReference type="ChEBI" id="CHEBI:29105"/>
        <label>1</label>
    </ligand>
</feature>
<evidence type="ECO:0000256" key="7">
    <source>
        <dbReference type="ARBA" id="ARBA00023049"/>
    </source>
</evidence>
<dbReference type="Gene3D" id="3.40.390.10">
    <property type="entry name" value="Collagenase (Catalytic Domain)"/>
    <property type="match status" value="1"/>
</dbReference>
<feature type="binding site" evidence="10">
    <location>
        <position position="312"/>
    </location>
    <ligand>
        <name>Ca(2+)</name>
        <dbReference type="ChEBI" id="CHEBI:29108"/>
        <label>5</label>
    </ligand>
</feature>
<feature type="binding site" evidence="10">
    <location>
        <position position="97"/>
    </location>
    <ligand>
        <name>Ca(2+)</name>
        <dbReference type="ChEBI" id="CHEBI:29108"/>
        <label>2</label>
    </ligand>
</feature>
<evidence type="ECO:0000256" key="5">
    <source>
        <dbReference type="ARBA" id="ARBA00022801"/>
    </source>
</evidence>
<feature type="binding site" evidence="10">
    <location>
        <position position="107"/>
    </location>
    <ligand>
        <name>Zn(2+)</name>
        <dbReference type="ChEBI" id="CHEBI:29105"/>
        <label>1</label>
    </ligand>
</feature>
<evidence type="ECO:0000256" key="2">
    <source>
        <dbReference type="ARBA" id="ARBA00022670"/>
    </source>
</evidence>
<dbReference type="Pfam" id="PF00413">
    <property type="entry name" value="Peptidase_M10"/>
    <property type="match status" value="1"/>
</dbReference>
<sequence length="469" mass="53322">MSPAFVIVVVVFVTLTTTTASTTATYRQGIDTETILYLQKYGYLRKSENNTQLSCEEGELKQFHLADVHILKTTAFAFSLWAANSSLTFQHKTLNPDILISYRSGTHTYADRKRSEVICSASFDGLCGVLAHAFYPSNVVNYTAEIHVNAAEPWHIYLTEKSASNKDYLLNTLTHEIGHALGLTHSSREDSIIFAYVTANNKDKIVRLNIEDILAIQQLDGDKNPKPTTIQPPTSTTTTLPPTTEITTDKPEYIDLCSLQYVDTILVLHHRIFVTYQRYVWSINIDDTKYDGPYILNSYMDFLPENFSLSAAYQRPSGELVLFINNIVYMIEYPSFKLKEGWPKRLSEFPPNTFIDTVVNTNRGQTYAIFNGNDVAQIDECSITVRSYQSLQAVFPGIPPARTLAIRYINGNLYFAKQQQFYTFNEFTKTVTEVSKFNINILNVKCLRNGLLQQMQDILDRLFQSSNTH</sequence>
<feature type="binding site" evidence="10">
    <location>
        <position position="263"/>
    </location>
    <ligand>
        <name>Ca(2+)</name>
        <dbReference type="ChEBI" id="CHEBI:29108"/>
        <label>4</label>
    </ligand>
</feature>
<keyword evidence="3 9" id="KW-0479">Metal-binding</keyword>
<feature type="binding site" evidence="10">
    <location>
        <position position="152"/>
    </location>
    <ligand>
        <name>Ca(2+)</name>
        <dbReference type="ChEBI" id="CHEBI:29108"/>
        <label>3</label>
    </ligand>
</feature>
<evidence type="ECO:0000256" key="12">
    <source>
        <dbReference type="SAM" id="SignalP"/>
    </source>
</evidence>
<dbReference type="GO" id="GO:0030574">
    <property type="term" value="P:collagen catabolic process"/>
    <property type="evidence" value="ECO:0007669"/>
    <property type="project" value="TreeGrafter"/>
</dbReference>
<evidence type="ECO:0000256" key="9">
    <source>
        <dbReference type="PIRSR" id="PIRSR001191-2"/>
    </source>
</evidence>
<feature type="binding site" evidence="10">
    <location>
        <position position="141"/>
    </location>
    <ligand>
        <name>Ca(2+)</name>
        <dbReference type="ChEBI" id="CHEBI:29108"/>
        <label>2</label>
    </ligand>
</feature>
<feature type="region of interest" description="Disordered" evidence="11">
    <location>
        <begin position="224"/>
        <end position="243"/>
    </location>
</feature>
<evidence type="ECO:0000256" key="11">
    <source>
        <dbReference type="SAM" id="MobiDB-lite"/>
    </source>
</evidence>
<dbReference type="AlphaFoldDB" id="A0A836EGJ1"/>
<dbReference type="GO" id="GO:0004222">
    <property type="term" value="F:metalloendopeptidase activity"/>
    <property type="evidence" value="ECO:0007669"/>
    <property type="project" value="InterPro"/>
</dbReference>
<dbReference type="InterPro" id="IPR036375">
    <property type="entry name" value="Hemopexin-like_dom_sf"/>
</dbReference>
<gene>
    <name evidence="14" type="primary">Mmp14_0</name>
    <name evidence="14" type="ORF">G6Z75_0006864</name>
</gene>
<keyword evidence="2" id="KW-0645">Protease</keyword>
<dbReference type="Gene3D" id="2.110.10.10">
    <property type="entry name" value="Hemopexin-like domain"/>
    <property type="match status" value="1"/>
</dbReference>
<feature type="non-terminal residue" evidence="14">
    <location>
        <position position="1"/>
    </location>
</feature>